<comment type="similarity">
    <text evidence="1">Belongs to the glycosyl hydrolase 2 family.</text>
</comment>
<feature type="domain" description="Glycoside hydrolase family 2 catalytic" evidence="6">
    <location>
        <begin position="348"/>
        <end position="557"/>
    </location>
</feature>
<dbReference type="InterPro" id="IPR051913">
    <property type="entry name" value="GH2_Domain-Containing"/>
</dbReference>
<feature type="domain" description="Glycoside hydrolase family 2 immunoglobulin-like beta-sandwich" evidence="5">
    <location>
        <begin position="306"/>
        <end position="345"/>
    </location>
</feature>
<dbReference type="InterPro" id="IPR006103">
    <property type="entry name" value="Glyco_hydro_2_cat"/>
</dbReference>
<dbReference type="SUPFAM" id="SSF49303">
    <property type="entry name" value="beta-Galactosidase/glucuronidase domain"/>
    <property type="match status" value="1"/>
</dbReference>
<evidence type="ECO:0000313" key="9">
    <source>
        <dbReference type="Proteomes" id="UP001596472"/>
    </source>
</evidence>
<evidence type="ECO:0000256" key="1">
    <source>
        <dbReference type="ARBA" id="ARBA00007401"/>
    </source>
</evidence>
<evidence type="ECO:0000313" key="8">
    <source>
        <dbReference type="EMBL" id="MFC7337586.1"/>
    </source>
</evidence>
<dbReference type="EMBL" id="JBHTBS010000004">
    <property type="protein sequence ID" value="MFC7337586.1"/>
    <property type="molecule type" value="Genomic_DNA"/>
</dbReference>
<dbReference type="Pfam" id="PF02837">
    <property type="entry name" value="Glyco_hydro_2_N"/>
    <property type="match status" value="1"/>
</dbReference>
<dbReference type="InterPro" id="IPR013783">
    <property type="entry name" value="Ig-like_fold"/>
</dbReference>
<feature type="signal peptide" evidence="4">
    <location>
        <begin position="1"/>
        <end position="17"/>
    </location>
</feature>
<feature type="domain" description="Glycosyl hydrolases family 2 sugar binding" evidence="7">
    <location>
        <begin position="66"/>
        <end position="240"/>
    </location>
</feature>
<dbReference type="SUPFAM" id="SSF49785">
    <property type="entry name" value="Galactose-binding domain-like"/>
    <property type="match status" value="1"/>
</dbReference>
<dbReference type="InterPro" id="IPR006104">
    <property type="entry name" value="Glyco_hydro_2_N"/>
</dbReference>
<reference evidence="9" key="1">
    <citation type="journal article" date="2019" name="Int. J. Syst. Evol. Microbiol.">
        <title>The Global Catalogue of Microorganisms (GCM) 10K type strain sequencing project: providing services to taxonomists for standard genome sequencing and annotation.</title>
        <authorList>
            <consortium name="The Broad Institute Genomics Platform"/>
            <consortium name="The Broad Institute Genome Sequencing Center for Infectious Disease"/>
            <person name="Wu L."/>
            <person name="Ma J."/>
        </authorList>
    </citation>
    <scope>NUCLEOTIDE SEQUENCE [LARGE SCALE GENOMIC DNA]</scope>
    <source>
        <strain evidence="9">CGMCC 4.1467</strain>
    </source>
</reference>
<dbReference type="GO" id="GO:0016787">
    <property type="term" value="F:hydrolase activity"/>
    <property type="evidence" value="ECO:0007669"/>
    <property type="project" value="UniProtKB-KW"/>
</dbReference>
<proteinExistence type="inferred from homology"/>
<keyword evidence="3" id="KW-0326">Glycosidase</keyword>
<accession>A0ABW2L7V7</accession>
<dbReference type="InterPro" id="IPR008979">
    <property type="entry name" value="Galactose-bd-like_sf"/>
</dbReference>
<dbReference type="Gene3D" id="2.60.120.260">
    <property type="entry name" value="Galactose-binding domain-like"/>
    <property type="match status" value="1"/>
</dbReference>
<dbReference type="PANTHER" id="PTHR42732">
    <property type="entry name" value="BETA-GALACTOSIDASE"/>
    <property type="match status" value="1"/>
</dbReference>
<dbReference type="PANTHER" id="PTHR42732:SF1">
    <property type="entry name" value="BETA-MANNOSIDASE"/>
    <property type="match status" value="1"/>
</dbReference>
<evidence type="ECO:0000259" key="6">
    <source>
        <dbReference type="Pfam" id="PF02836"/>
    </source>
</evidence>
<dbReference type="Proteomes" id="UP001596472">
    <property type="component" value="Unassembled WGS sequence"/>
</dbReference>
<comment type="caution">
    <text evidence="8">The sequence shown here is derived from an EMBL/GenBank/DDBJ whole genome shotgun (WGS) entry which is preliminary data.</text>
</comment>
<evidence type="ECO:0000256" key="4">
    <source>
        <dbReference type="SAM" id="SignalP"/>
    </source>
</evidence>
<protein>
    <submittedName>
        <fullName evidence="8">Glycoside hydrolase family 2 protein</fullName>
    </submittedName>
</protein>
<keyword evidence="9" id="KW-1185">Reference proteome</keyword>
<dbReference type="InterPro" id="IPR006102">
    <property type="entry name" value="Ig-like_GH2"/>
</dbReference>
<dbReference type="Gene3D" id="2.60.40.10">
    <property type="entry name" value="Immunoglobulins"/>
    <property type="match status" value="1"/>
</dbReference>
<keyword evidence="4" id="KW-0732">Signal</keyword>
<feature type="chain" id="PRO_5045889699" evidence="4">
    <location>
        <begin position="18"/>
        <end position="648"/>
    </location>
</feature>
<gene>
    <name evidence="8" type="ORF">ACFQY0_10390</name>
</gene>
<evidence type="ECO:0000259" key="7">
    <source>
        <dbReference type="Pfam" id="PF02837"/>
    </source>
</evidence>
<evidence type="ECO:0000256" key="3">
    <source>
        <dbReference type="ARBA" id="ARBA00023295"/>
    </source>
</evidence>
<dbReference type="RefSeq" id="WP_379712008.1">
    <property type="nucleotide sequence ID" value="NZ_JBHTBS010000004.1"/>
</dbReference>
<evidence type="ECO:0000259" key="5">
    <source>
        <dbReference type="Pfam" id="PF00703"/>
    </source>
</evidence>
<sequence length="648" mass="74326">MKAIFSALILSISVLHADDFADAPDFAHAMQIETRELGGFPVVFHYGEIRPDFEDHSANPHRRRSSLDGPWHFRFDPENIGLTEKWHSSSDLDAWTSVNVPHCWDMMAGGRFWDWSDRSMKNPPMYDGAAWYRRDFDTELLPGKSHRLEFLGVPHRVRIFLNGELLARHEGGGQPFSLNLSNKVRSGSNTLAVQIIRLPNFREKKDGKGFDEIEYTHTRHPKAPDNWPYAGIPRSVSLISENLVTIRKTQIRTLDGKLEAILCLSNHDTKAHNGLASISSSAIESTAALPYEIAPGGHQLLRFSAPLKKDASLWSPDSPQLYQLVASLSEDDAAIDQLQTTFGIRSFRVDGTRFSLNNEPIFLKGAAFYEEHPTRGNALTESDHRDFFKLAKDAKANFVRLHVAERHPLTYQLADQQGVLLCGEWGGFWYKEKSMDAQTKDSQSIFQSLGRCALWDLMNHPSVVIWGIHNECHQFCPEYERFVKMGHELVDQHDWQERPVTWAAWHPHMGQPHFEHADAVGFNEYRGAMDPFEKLEPDLKRTIKENPDKPLIILENGGWSKLGDRGPKERKGNENWQAHLLTRQHEVLSRFSPPLSGYTYWLLVDYRSRKTYTGNRKSDGWSRMGMYNEYGQPKLVRDVFRDLSWPVR</sequence>
<keyword evidence="2 8" id="KW-0378">Hydrolase</keyword>
<dbReference type="Gene3D" id="3.20.20.80">
    <property type="entry name" value="Glycosidases"/>
    <property type="match status" value="1"/>
</dbReference>
<dbReference type="InterPro" id="IPR017853">
    <property type="entry name" value="GH"/>
</dbReference>
<dbReference type="Pfam" id="PF02836">
    <property type="entry name" value="Glyco_hydro_2_C"/>
    <property type="match status" value="1"/>
</dbReference>
<name>A0ABW2L7V7_9BACT</name>
<organism evidence="8 9">
    <name type="scientific">Haloferula chungangensis</name>
    <dbReference type="NCBI Taxonomy" id="1048331"/>
    <lineage>
        <taxon>Bacteria</taxon>
        <taxon>Pseudomonadati</taxon>
        <taxon>Verrucomicrobiota</taxon>
        <taxon>Verrucomicrobiia</taxon>
        <taxon>Verrucomicrobiales</taxon>
        <taxon>Verrucomicrobiaceae</taxon>
        <taxon>Haloferula</taxon>
    </lineage>
</organism>
<evidence type="ECO:0000256" key="2">
    <source>
        <dbReference type="ARBA" id="ARBA00022801"/>
    </source>
</evidence>
<dbReference type="SUPFAM" id="SSF51445">
    <property type="entry name" value="(Trans)glycosidases"/>
    <property type="match status" value="1"/>
</dbReference>
<dbReference type="InterPro" id="IPR036156">
    <property type="entry name" value="Beta-gal/glucu_dom_sf"/>
</dbReference>
<dbReference type="Pfam" id="PF00703">
    <property type="entry name" value="Glyco_hydro_2"/>
    <property type="match status" value="1"/>
</dbReference>